<accession>A0AB39BDJ1</accession>
<dbReference type="SUPFAM" id="SSF53474">
    <property type="entry name" value="alpha/beta-Hydrolases"/>
    <property type="match status" value="1"/>
</dbReference>
<proteinExistence type="predicted"/>
<dbReference type="InterPro" id="IPR050471">
    <property type="entry name" value="AB_hydrolase"/>
</dbReference>
<gene>
    <name evidence="3" type="ORF">ABFY20_12225</name>
</gene>
<dbReference type="PANTHER" id="PTHR43433">
    <property type="entry name" value="HYDROLASE, ALPHA/BETA FOLD FAMILY PROTEIN"/>
    <property type="match status" value="1"/>
</dbReference>
<evidence type="ECO:0000256" key="1">
    <source>
        <dbReference type="SAM" id="MobiDB-lite"/>
    </source>
</evidence>
<dbReference type="InterPro" id="IPR029058">
    <property type="entry name" value="AB_hydrolase_fold"/>
</dbReference>
<protein>
    <submittedName>
        <fullName evidence="3">Alpha/beta fold hydrolase</fullName>
    </submittedName>
</protein>
<dbReference type="AlphaFoldDB" id="A0AB39BDJ1"/>
<dbReference type="InterPro" id="IPR000073">
    <property type="entry name" value="AB_hydrolase_1"/>
</dbReference>
<keyword evidence="3" id="KW-0378">Hydrolase</keyword>
<dbReference type="Gene3D" id="3.40.50.1820">
    <property type="entry name" value="alpha/beta hydrolase"/>
    <property type="match status" value="1"/>
</dbReference>
<organism evidence="3">
    <name type="scientific">Herbiconiux sp. A18JL235</name>
    <dbReference type="NCBI Taxonomy" id="3152363"/>
    <lineage>
        <taxon>Bacteria</taxon>
        <taxon>Bacillati</taxon>
        <taxon>Actinomycetota</taxon>
        <taxon>Actinomycetes</taxon>
        <taxon>Micrococcales</taxon>
        <taxon>Microbacteriaceae</taxon>
        <taxon>Herbiconiux</taxon>
    </lineage>
</organism>
<name>A0AB39BDJ1_9MICO</name>
<dbReference type="RefSeq" id="WP_368496523.1">
    <property type="nucleotide sequence ID" value="NZ_CP162511.1"/>
</dbReference>
<evidence type="ECO:0000313" key="3">
    <source>
        <dbReference type="EMBL" id="XDI04112.1"/>
    </source>
</evidence>
<dbReference type="PANTHER" id="PTHR43433:SF5">
    <property type="entry name" value="AB HYDROLASE-1 DOMAIN-CONTAINING PROTEIN"/>
    <property type="match status" value="1"/>
</dbReference>
<evidence type="ECO:0000259" key="2">
    <source>
        <dbReference type="Pfam" id="PF12697"/>
    </source>
</evidence>
<dbReference type="EMBL" id="CP162511">
    <property type="protein sequence ID" value="XDI04112.1"/>
    <property type="molecule type" value="Genomic_DNA"/>
</dbReference>
<dbReference type="GO" id="GO:0016787">
    <property type="term" value="F:hydrolase activity"/>
    <property type="evidence" value="ECO:0007669"/>
    <property type="project" value="UniProtKB-KW"/>
</dbReference>
<dbReference type="Pfam" id="PF12697">
    <property type="entry name" value="Abhydrolase_6"/>
    <property type="match status" value="1"/>
</dbReference>
<sequence>MSTALSADGTSIAYTETGDGPPVVIVGGAFSTAAAGAPLAAALAEAGFRGVIVDRRGRGDSGDAGPAAYAPEREADDLAAVIEAVGGDAAVLGHSSGAVLALLAAGQGVPVRHLFLSEPPFHFGVDEPAADLPERLQALIDGGRSDDAVTLFQREAVGLPEAVVQQIRSSPMFASLVPLAQSVVYDALLTRAVSTPTAAMLAVPAPLTILRGDPTFPLLVAAAERLAAAIPTAELVVVPESRDHGVDPAGTAREIARRLAPPR</sequence>
<feature type="domain" description="AB hydrolase-1" evidence="2">
    <location>
        <begin position="24"/>
        <end position="247"/>
    </location>
</feature>
<feature type="region of interest" description="Disordered" evidence="1">
    <location>
        <begin position="242"/>
        <end position="263"/>
    </location>
</feature>
<reference evidence="3" key="1">
    <citation type="submission" date="2024-05" db="EMBL/GenBank/DDBJ databases">
        <title>Herbiconiux sp. A18JL235.</title>
        <authorList>
            <person name="Zhang G."/>
        </authorList>
    </citation>
    <scope>NUCLEOTIDE SEQUENCE</scope>
    <source>
        <strain evidence="3">A18JL235</strain>
    </source>
</reference>